<keyword evidence="9 12" id="KW-1133">Transmembrane helix</keyword>
<keyword evidence="3 11" id="KW-0853">WD repeat</keyword>
<dbReference type="PROSITE" id="PS50082">
    <property type="entry name" value="WD_REPEATS_2"/>
    <property type="match status" value="1"/>
</dbReference>
<dbReference type="PANTHER" id="PTHR23284">
    <property type="entry name" value="PROLACTIN REGULATORY ELEMENT BINDING PROTEIN"/>
    <property type="match status" value="1"/>
</dbReference>
<dbReference type="Pfam" id="PF00400">
    <property type="entry name" value="WD40"/>
    <property type="match status" value="1"/>
</dbReference>
<dbReference type="PANTHER" id="PTHR23284:SF0">
    <property type="entry name" value="PROLACTIN REGULATORY ELEMENT-BINDING PROTEIN"/>
    <property type="match status" value="1"/>
</dbReference>
<evidence type="ECO:0000256" key="10">
    <source>
        <dbReference type="ARBA" id="ARBA00023136"/>
    </source>
</evidence>
<proteinExistence type="predicted"/>
<keyword evidence="6" id="KW-0256">Endoplasmic reticulum</keyword>
<evidence type="ECO:0000256" key="7">
    <source>
        <dbReference type="ARBA" id="ARBA00022892"/>
    </source>
</evidence>
<keyword evidence="10 12" id="KW-0472">Membrane</keyword>
<keyword evidence="2" id="KW-0813">Transport</keyword>
<evidence type="ECO:0000313" key="13">
    <source>
        <dbReference type="EMBL" id="KAI6657481.1"/>
    </source>
</evidence>
<dbReference type="InterPro" id="IPR001680">
    <property type="entry name" value="WD40_rpt"/>
</dbReference>
<keyword evidence="8" id="KW-0653">Protein transport</keyword>
<evidence type="ECO:0000256" key="12">
    <source>
        <dbReference type="SAM" id="Phobius"/>
    </source>
</evidence>
<dbReference type="Proteomes" id="UP001165289">
    <property type="component" value="Unassembled WGS sequence"/>
</dbReference>
<evidence type="ECO:0000256" key="8">
    <source>
        <dbReference type="ARBA" id="ARBA00022927"/>
    </source>
</evidence>
<feature type="repeat" description="WD" evidence="11">
    <location>
        <begin position="173"/>
        <end position="214"/>
    </location>
</feature>
<keyword evidence="14" id="KW-1185">Reference proteome</keyword>
<accession>A0AAV7K8X8</accession>
<dbReference type="GO" id="GO:0005085">
    <property type="term" value="F:guanyl-nucleotide exchange factor activity"/>
    <property type="evidence" value="ECO:0007669"/>
    <property type="project" value="InterPro"/>
</dbReference>
<keyword evidence="7" id="KW-0931">ER-Golgi transport</keyword>
<reference evidence="13 14" key="1">
    <citation type="journal article" date="2023" name="BMC Biol.">
        <title>The compact genome of the sponge Oopsacas minuta (Hexactinellida) is lacking key metazoan core genes.</title>
        <authorList>
            <person name="Santini S."/>
            <person name="Schenkelaars Q."/>
            <person name="Jourda C."/>
            <person name="Duchesne M."/>
            <person name="Belahbib H."/>
            <person name="Rocher C."/>
            <person name="Selva M."/>
            <person name="Riesgo A."/>
            <person name="Vervoort M."/>
            <person name="Leys S.P."/>
            <person name="Kodjabachian L."/>
            <person name="Le Bivic A."/>
            <person name="Borchiellini C."/>
            <person name="Claverie J.M."/>
            <person name="Renard E."/>
        </authorList>
    </citation>
    <scope>NUCLEOTIDE SEQUENCE [LARGE SCALE GENOMIC DNA]</scope>
    <source>
        <strain evidence="13">SPO-2</strain>
    </source>
</reference>
<evidence type="ECO:0000256" key="5">
    <source>
        <dbReference type="ARBA" id="ARBA00022737"/>
    </source>
</evidence>
<dbReference type="InterPro" id="IPR015943">
    <property type="entry name" value="WD40/YVTN_repeat-like_dom_sf"/>
</dbReference>
<evidence type="ECO:0000256" key="1">
    <source>
        <dbReference type="ARBA" id="ARBA00004389"/>
    </source>
</evidence>
<dbReference type="InterPro" id="IPR036322">
    <property type="entry name" value="WD40_repeat_dom_sf"/>
</dbReference>
<evidence type="ECO:0000256" key="11">
    <source>
        <dbReference type="PROSITE-ProRule" id="PRU00221"/>
    </source>
</evidence>
<dbReference type="SUPFAM" id="SSF50978">
    <property type="entry name" value="WD40 repeat-like"/>
    <property type="match status" value="1"/>
</dbReference>
<gene>
    <name evidence="13" type="ORF">LOD99_227</name>
</gene>
<keyword evidence="5" id="KW-0677">Repeat</keyword>
<protein>
    <submittedName>
        <fullName evidence="13">Uncharacterized protein</fullName>
    </submittedName>
</protein>
<dbReference type="GO" id="GO:0015031">
    <property type="term" value="P:protein transport"/>
    <property type="evidence" value="ECO:0007669"/>
    <property type="project" value="UniProtKB-KW"/>
</dbReference>
<evidence type="ECO:0000256" key="3">
    <source>
        <dbReference type="ARBA" id="ARBA00022574"/>
    </source>
</evidence>
<dbReference type="Gene3D" id="2.130.10.10">
    <property type="entry name" value="YVTN repeat-like/Quinoprotein amine dehydrogenase"/>
    <property type="match status" value="1"/>
</dbReference>
<comment type="caution">
    <text evidence="13">The sequence shown here is derived from an EMBL/GenBank/DDBJ whole genome shotgun (WGS) entry which is preliminary data.</text>
</comment>
<comment type="subcellular location">
    <subcellularLocation>
        <location evidence="1">Endoplasmic reticulum membrane</location>
        <topology evidence="1">Single-pass membrane protein</topology>
    </subcellularLocation>
</comment>
<dbReference type="GO" id="GO:0005789">
    <property type="term" value="C:endoplasmic reticulum membrane"/>
    <property type="evidence" value="ECO:0007669"/>
    <property type="project" value="UniProtKB-SubCell"/>
</dbReference>
<dbReference type="GO" id="GO:0006888">
    <property type="term" value="P:endoplasmic reticulum to Golgi vesicle-mediated transport"/>
    <property type="evidence" value="ECO:0007669"/>
    <property type="project" value="TreeGrafter"/>
</dbReference>
<keyword evidence="4 12" id="KW-0812">Transmembrane</keyword>
<name>A0AAV7K8X8_9METZ</name>
<sequence length="397" mass="44487">MAERLFHTDYPIYSLCQVEPGKFVIGGGGGASNCGIPNVVELYSISVRGGEKRDTKNQGRYSASLLCRKELDKEAMWHLERHSTDSKLLTGSLNSKCVLMFLGNLPTTEISEDGVPASLPVIEYKGEVGTGCGEDLRQKQARFSPKGDLLATVSTENVVRLWTLPQLEPCGLLQGHTSEITDIAFHPDGSKLVSIAEDNIIRIWLIDTFSELFKVEWPVEGCKPGIKENCRNCRVITYLDKKAKLTRSILITTHNRAGIRQRGSTIVQWDLELGSVLRSIKAGVHPLCALEVCQEAELIAVGNVEGQIRIYNTSSLRYLRGIQAHSVSITSMQFLSLSTDNKKQPAELILLTTSIDRTCCATRCRFSDLKRWLYFFLLPLIFLILAYLFPYNFRYIF</sequence>
<dbReference type="AlphaFoldDB" id="A0AAV7K8X8"/>
<evidence type="ECO:0000256" key="6">
    <source>
        <dbReference type="ARBA" id="ARBA00022824"/>
    </source>
</evidence>
<evidence type="ECO:0000256" key="2">
    <source>
        <dbReference type="ARBA" id="ARBA00022448"/>
    </source>
</evidence>
<dbReference type="InterPro" id="IPR045260">
    <property type="entry name" value="Sec12-like"/>
</dbReference>
<evidence type="ECO:0000256" key="9">
    <source>
        <dbReference type="ARBA" id="ARBA00022989"/>
    </source>
</evidence>
<evidence type="ECO:0000256" key="4">
    <source>
        <dbReference type="ARBA" id="ARBA00022692"/>
    </source>
</evidence>
<feature type="transmembrane region" description="Helical" evidence="12">
    <location>
        <begin position="372"/>
        <end position="393"/>
    </location>
</feature>
<dbReference type="PROSITE" id="PS50294">
    <property type="entry name" value="WD_REPEATS_REGION"/>
    <property type="match status" value="1"/>
</dbReference>
<dbReference type="SMART" id="SM00320">
    <property type="entry name" value="WD40"/>
    <property type="match status" value="4"/>
</dbReference>
<dbReference type="EMBL" id="JAKMXF010000111">
    <property type="protein sequence ID" value="KAI6657481.1"/>
    <property type="molecule type" value="Genomic_DNA"/>
</dbReference>
<evidence type="ECO:0000313" key="14">
    <source>
        <dbReference type="Proteomes" id="UP001165289"/>
    </source>
</evidence>
<dbReference type="GO" id="GO:0003400">
    <property type="term" value="P:regulation of COPII vesicle coating"/>
    <property type="evidence" value="ECO:0007669"/>
    <property type="project" value="TreeGrafter"/>
</dbReference>
<organism evidence="13 14">
    <name type="scientific">Oopsacas minuta</name>
    <dbReference type="NCBI Taxonomy" id="111878"/>
    <lineage>
        <taxon>Eukaryota</taxon>
        <taxon>Metazoa</taxon>
        <taxon>Porifera</taxon>
        <taxon>Hexactinellida</taxon>
        <taxon>Hexasterophora</taxon>
        <taxon>Lyssacinosida</taxon>
        <taxon>Leucopsacidae</taxon>
        <taxon>Oopsacas</taxon>
    </lineage>
</organism>